<keyword evidence="2" id="KW-0859">Xylose metabolism</keyword>
<dbReference type="Gene3D" id="3.30.420.40">
    <property type="match status" value="2"/>
</dbReference>
<dbReference type="Proteomes" id="UP000006854">
    <property type="component" value="Chromosome"/>
</dbReference>
<feature type="compositionally biased region" description="Basic and acidic residues" evidence="8">
    <location>
        <begin position="499"/>
        <end position="509"/>
    </location>
</feature>
<keyword evidence="12" id="KW-1185">Reference proteome</keyword>
<keyword evidence="2" id="KW-0119">Carbohydrate metabolism</keyword>
<evidence type="ECO:0000256" key="3">
    <source>
        <dbReference type="ARBA" id="ARBA00022679"/>
    </source>
</evidence>
<evidence type="ECO:0000256" key="7">
    <source>
        <dbReference type="ARBA" id="ARBA00023308"/>
    </source>
</evidence>
<feature type="compositionally biased region" description="Low complexity" evidence="8">
    <location>
        <begin position="510"/>
        <end position="519"/>
    </location>
</feature>
<sequence>MSTTDHPPTRSPVAGGSPAGRTPAGRTPAGRKPAGSVFAAVDLGATSGRVMLGRVGPGTLDLTEVHRFPNTPVRLPDGLRWDVLGLFQGVLEGLRAAARSGRPVASVGVDTWAVDYGLLDADGALLGAPYHYRDGRTEGIAEAVLARVGAGELYGITGLQHLPFNTVFQLASAAGSAQLLAAKRLLLMPDLIVHWLTGTVGAEETNASTTGLFDARAAVWSGELPGRLGIDPALLPPLRAPGDPAGGLLPYVGEFTGLPVGTPVTTVASHDTASAVVAVPATAPGSAYISCGTWSLAGLELGSPVLTEEARAANFSNERGIDGTVRFLRNTMGLWLLEECRRTWARDGLPDGLDELLGAAARAEPLTALVDPDAPEFLAPGDMPERVRAYCRRTGQPAPGSQGAVVRCVLESLALAHRRTLRQAAELAGRDVRRIHLVGGGARNALLCRWTADATGLPVVAGPVEATALGNVLVQARAAGLVGDLGSMRRLVAGTQPLRHYEPRDDRAGRAAWDAAADRLGPSPSNP</sequence>
<reference evidence="11 12" key="1">
    <citation type="journal article" date="2011" name="BMC Genomics">
        <title>Genome-wide analysis of the role of GlnR in Streptomyces venezuelae provides new insights into global nitrogen regulation in actinomycetes.</title>
        <authorList>
            <person name="Pullan S.T."/>
            <person name="Bibb M.J."/>
            <person name="Merrick M."/>
        </authorList>
    </citation>
    <scope>NUCLEOTIDE SEQUENCE [LARGE SCALE GENOMIC DNA]</scope>
    <source>
        <strain evidence="12">ATCC 10712 / CBS 650.69 / DSM 40230 / JCM 4526 / NBRC 13096 / PD 04745</strain>
    </source>
</reference>
<dbReference type="HOGENOM" id="CLU_039395_0_1_11"/>
<proteinExistence type="inferred from homology"/>
<evidence type="ECO:0000313" key="12">
    <source>
        <dbReference type="Proteomes" id="UP000006854"/>
    </source>
</evidence>
<dbReference type="RefSeq" id="WP_015037833.1">
    <property type="nucleotide sequence ID" value="NC_018750.1"/>
</dbReference>
<keyword evidence="6" id="KW-0067">ATP-binding</keyword>
<keyword evidence="5 11" id="KW-0418">Kinase</keyword>
<evidence type="ECO:0000256" key="5">
    <source>
        <dbReference type="ARBA" id="ARBA00022777"/>
    </source>
</evidence>
<dbReference type="InterPro" id="IPR018485">
    <property type="entry name" value="FGGY_C"/>
</dbReference>
<feature type="region of interest" description="Disordered" evidence="8">
    <location>
        <begin position="499"/>
        <end position="527"/>
    </location>
</feature>
<keyword evidence="3 11" id="KW-0808">Transferase</keyword>
<feature type="domain" description="Carbohydrate kinase FGGY C-terminal" evidence="10">
    <location>
        <begin position="287"/>
        <end position="479"/>
    </location>
</feature>
<evidence type="ECO:0000259" key="9">
    <source>
        <dbReference type="Pfam" id="PF00370"/>
    </source>
</evidence>
<comment type="similarity">
    <text evidence="1">Belongs to the FGGY kinase family.</text>
</comment>
<dbReference type="GeneID" id="51867176"/>
<dbReference type="OrthoDB" id="9761504at2"/>
<feature type="domain" description="Carbohydrate kinase FGGY N-terminal" evidence="9">
    <location>
        <begin position="40"/>
        <end position="277"/>
    </location>
</feature>
<evidence type="ECO:0000256" key="2">
    <source>
        <dbReference type="ARBA" id="ARBA00022629"/>
    </source>
</evidence>
<dbReference type="GO" id="GO:0008993">
    <property type="term" value="F:rhamnulokinase activity"/>
    <property type="evidence" value="ECO:0007669"/>
    <property type="project" value="UniProtKB-EC"/>
</dbReference>
<dbReference type="STRING" id="953739.SVEN_6652"/>
<dbReference type="Pfam" id="PF02782">
    <property type="entry name" value="FGGY_C"/>
    <property type="match status" value="1"/>
</dbReference>
<dbReference type="EC" id="2.7.1.5" evidence="11"/>
<accession>F2RHJ4</accession>
<evidence type="ECO:0000256" key="4">
    <source>
        <dbReference type="ARBA" id="ARBA00022741"/>
    </source>
</evidence>
<dbReference type="GO" id="GO:0019301">
    <property type="term" value="P:rhamnose catabolic process"/>
    <property type="evidence" value="ECO:0007669"/>
    <property type="project" value="InterPro"/>
</dbReference>
<dbReference type="InterPro" id="IPR043129">
    <property type="entry name" value="ATPase_NBD"/>
</dbReference>
<dbReference type="InterPro" id="IPR013449">
    <property type="entry name" value="Rhamnulokinase"/>
</dbReference>
<keyword evidence="4" id="KW-0547">Nucleotide-binding</keyword>
<dbReference type="PANTHER" id="PTHR43095">
    <property type="entry name" value="SUGAR KINASE"/>
    <property type="match status" value="1"/>
</dbReference>
<organism evidence="11 12">
    <name type="scientific">Streptomyces venezuelae (strain ATCC 10712 / CBS 650.69 / DSM 40230 / JCM 4526 / NBRC 13096 / PD 04745)</name>
    <dbReference type="NCBI Taxonomy" id="953739"/>
    <lineage>
        <taxon>Bacteria</taxon>
        <taxon>Bacillati</taxon>
        <taxon>Actinomycetota</taxon>
        <taxon>Actinomycetes</taxon>
        <taxon>Kitasatosporales</taxon>
        <taxon>Streptomycetaceae</taxon>
        <taxon>Streptomyces</taxon>
    </lineage>
</organism>
<dbReference type="AlphaFoldDB" id="F2RHJ4"/>
<dbReference type="InterPro" id="IPR050406">
    <property type="entry name" value="FGGY_Carb_Kinase"/>
</dbReference>
<dbReference type="InterPro" id="IPR018484">
    <property type="entry name" value="FGGY_N"/>
</dbReference>
<feature type="region of interest" description="Disordered" evidence="8">
    <location>
        <begin position="1"/>
        <end position="33"/>
    </location>
</feature>
<dbReference type="PANTHER" id="PTHR43095:SF5">
    <property type="entry name" value="XYLULOSE KINASE"/>
    <property type="match status" value="1"/>
</dbReference>
<dbReference type="GO" id="GO:0042732">
    <property type="term" value="P:D-xylose metabolic process"/>
    <property type="evidence" value="ECO:0007669"/>
    <property type="project" value="UniProtKB-KW"/>
</dbReference>
<evidence type="ECO:0000259" key="10">
    <source>
        <dbReference type="Pfam" id="PF02782"/>
    </source>
</evidence>
<dbReference type="PATRIC" id="fig|953739.5.peg.1870"/>
<evidence type="ECO:0000256" key="6">
    <source>
        <dbReference type="ARBA" id="ARBA00022840"/>
    </source>
</evidence>
<protein>
    <submittedName>
        <fullName evidence="11">Rhamnulokinase</fullName>
        <ecNumber evidence="11">2.7.1.5</ecNumber>
    </submittedName>
</protein>
<evidence type="ECO:0000256" key="8">
    <source>
        <dbReference type="SAM" id="MobiDB-lite"/>
    </source>
</evidence>
<dbReference type="GO" id="GO:0005524">
    <property type="term" value="F:ATP binding"/>
    <property type="evidence" value="ECO:0007669"/>
    <property type="project" value="UniProtKB-KW"/>
</dbReference>
<evidence type="ECO:0000313" key="11">
    <source>
        <dbReference type="EMBL" id="CCA59938.1"/>
    </source>
</evidence>
<name>F2RHJ4_STRVP</name>
<evidence type="ECO:0000256" key="1">
    <source>
        <dbReference type="ARBA" id="ARBA00009156"/>
    </source>
</evidence>
<gene>
    <name evidence="11" type="ordered locus">SVEN_6652</name>
</gene>
<keyword evidence="7" id="KW-0684">Rhamnose metabolism</keyword>
<dbReference type="CDD" id="cd07771">
    <property type="entry name" value="ASKHA_NBD_FGGY_RhaB-like"/>
    <property type="match status" value="1"/>
</dbReference>
<dbReference type="Pfam" id="PF00370">
    <property type="entry name" value="FGGY_N"/>
    <property type="match status" value="1"/>
</dbReference>
<dbReference type="EMBL" id="FR845719">
    <property type="protein sequence ID" value="CCA59938.1"/>
    <property type="molecule type" value="Genomic_DNA"/>
</dbReference>
<dbReference type="KEGG" id="sve:SVEN_6652"/>
<dbReference type="eggNOG" id="COG1070">
    <property type="taxonomic scope" value="Bacteria"/>
</dbReference>
<dbReference type="SUPFAM" id="SSF53067">
    <property type="entry name" value="Actin-like ATPase domain"/>
    <property type="match status" value="2"/>
</dbReference>